<dbReference type="Proteomes" id="UP001163882">
    <property type="component" value="Chromosome"/>
</dbReference>
<reference evidence="4" key="1">
    <citation type="submission" date="2022-10" db="EMBL/GenBank/DDBJ databases">
        <title>YIM 151497 complete genome.</title>
        <authorList>
            <person name="Chen X."/>
        </authorList>
    </citation>
    <scope>NUCLEOTIDE SEQUENCE</scope>
    <source>
        <strain evidence="4">YIM 151497</strain>
    </source>
</reference>
<dbReference type="Gene3D" id="3.10.580.10">
    <property type="entry name" value="CBS-domain"/>
    <property type="match status" value="1"/>
</dbReference>
<dbReference type="PANTHER" id="PTHR43080:SF26">
    <property type="entry name" value="REGULATORY PROTEIN"/>
    <property type="match status" value="1"/>
</dbReference>
<gene>
    <name evidence="4" type="ORF">OF122_12365</name>
</gene>
<proteinExistence type="predicted"/>
<organism evidence="4 5">
    <name type="scientific">Pelagibacterium flavum</name>
    <dbReference type="NCBI Taxonomy" id="2984530"/>
    <lineage>
        <taxon>Bacteria</taxon>
        <taxon>Pseudomonadati</taxon>
        <taxon>Pseudomonadota</taxon>
        <taxon>Alphaproteobacteria</taxon>
        <taxon>Hyphomicrobiales</taxon>
        <taxon>Devosiaceae</taxon>
        <taxon>Pelagibacterium</taxon>
    </lineage>
</organism>
<keyword evidence="1 2" id="KW-0129">CBS domain</keyword>
<evidence type="ECO:0000256" key="2">
    <source>
        <dbReference type="PROSITE-ProRule" id="PRU00703"/>
    </source>
</evidence>
<evidence type="ECO:0000313" key="5">
    <source>
        <dbReference type="Proteomes" id="UP001163882"/>
    </source>
</evidence>
<dbReference type="InterPro" id="IPR046342">
    <property type="entry name" value="CBS_dom_sf"/>
</dbReference>
<dbReference type="PROSITE" id="PS51371">
    <property type="entry name" value="CBS"/>
    <property type="match status" value="2"/>
</dbReference>
<protein>
    <submittedName>
        <fullName evidence="4">CBS domain-containing protein</fullName>
    </submittedName>
</protein>
<name>A0ABY6IN01_9HYPH</name>
<dbReference type="InterPro" id="IPR051257">
    <property type="entry name" value="Diverse_CBS-Domain"/>
</dbReference>
<dbReference type="InterPro" id="IPR000644">
    <property type="entry name" value="CBS_dom"/>
</dbReference>
<feature type="domain" description="CBS" evidence="3">
    <location>
        <begin position="11"/>
        <end position="67"/>
    </location>
</feature>
<dbReference type="Pfam" id="PF00571">
    <property type="entry name" value="CBS"/>
    <property type="match status" value="2"/>
</dbReference>
<keyword evidence="5" id="KW-1185">Reference proteome</keyword>
<sequence>MKGQISIAQFMVTDVRTLSPENEIGFAAGFLMDEAIAGAPVVDGSGELVGILTKKDCFKAALTAAYYGQWGGTVERYMTRNPETLDAATDIVSAAERFIARPYRMFPVLDEEMMVGILTRSDLLRSFLV</sequence>
<accession>A0ABY6IN01</accession>
<dbReference type="SMART" id="SM00116">
    <property type="entry name" value="CBS"/>
    <property type="match status" value="2"/>
</dbReference>
<feature type="domain" description="CBS" evidence="3">
    <location>
        <begin position="78"/>
        <end position="129"/>
    </location>
</feature>
<evidence type="ECO:0000256" key="1">
    <source>
        <dbReference type="ARBA" id="ARBA00023122"/>
    </source>
</evidence>
<evidence type="ECO:0000313" key="4">
    <source>
        <dbReference type="EMBL" id="UYQ70857.1"/>
    </source>
</evidence>
<evidence type="ECO:0000259" key="3">
    <source>
        <dbReference type="PROSITE" id="PS51371"/>
    </source>
</evidence>
<dbReference type="EMBL" id="CP107716">
    <property type="protein sequence ID" value="UYQ70857.1"/>
    <property type="molecule type" value="Genomic_DNA"/>
</dbReference>
<dbReference type="SUPFAM" id="SSF54631">
    <property type="entry name" value="CBS-domain pair"/>
    <property type="match status" value="1"/>
</dbReference>
<dbReference type="PANTHER" id="PTHR43080">
    <property type="entry name" value="CBS DOMAIN-CONTAINING PROTEIN CBSX3, MITOCHONDRIAL"/>
    <property type="match status" value="1"/>
</dbReference>
<dbReference type="RefSeq" id="WP_264224544.1">
    <property type="nucleotide sequence ID" value="NZ_CP107716.1"/>
</dbReference>